<name>A0AAJ5WDN6_9SPHI</name>
<protein>
    <submittedName>
        <fullName evidence="1">Uncharacterized protein</fullName>
    </submittedName>
</protein>
<evidence type="ECO:0000313" key="2">
    <source>
        <dbReference type="Proteomes" id="UP001214530"/>
    </source>
</evidence>
<gene>
    <name evidence="1" type="ORF">P0Y49_06285</name>
</gene>
<evidence type="ECO:0000313" key="1">
    <source>
        <dbReference type="EMBL" id="WEK20742.1"/>
    </source>
</evidence>
<dbReference type="Proteomes" id="UP001214530">
    <property type="component" value="Chromosome"/>
</dbReference>
<dbReference type="AlphaFoldDB" id="A0AAJ5WDN6"/>
<accession>A0AAJ5WDN6</accession>
<reference evidence="1" key="1">
    <citation type="submission" date="2023-03" db="EMBL/GenBank/DDBJ databases">
        <title>Andean soil-derived lignocellulolytic bacterial consortium as a source of novel taxa and putative plastic-active enzymes.</title>
        <authorList>
            <person name="Diaz-Garcia L."/>
            <person name="Chuvochina M."/>
            <person name="Feuerriegel G."/>
            <person name="Bunk B."/>
            <person name="Sproer C."/>
            <person name="Streit W.R."/>
            <person name="Rodriguez L.M."/>
            <person name="Overmann J."/>
            <person name="Jimenez D.J."/>
        </authorList>
    </citation>
    <scope>NUCLEOTIDE SEQUENCE</scope>
    <source>
        <strain evidence="1">MAG 3858</strain>
    </source>
</reference>
<organism evidence="1 2">
    <name type="scientific">Candidatus Pedobacter colombiensis</name>
    <dbReference type="NCBI Taxonomy" id="3121371"/>
    <lineage>
        <taxon>Bacteria</taxon>
        <taxon>Pseudomonadati</taxon>
        <taxon>Bacteroidota</taxon>
        <taxon>Sphingobacteriia</taxon>
        <taxon>Sphingobacteriales</taxon>
        <taxon>Sphingobacteriaceae</taxon>
        <taxon>Pedobacter</taxon>
    </lineage>
</organism>
<sequence>MSNVLTFTRIFPEYHIRKGEPTYFVEQILNNLISQNIKCNVAEVEAQFGFRLFDKFRIECGSKGHTVRSGNDWKVGDQFSPGIWLDKPYVSKIITIAPDMKIKKIWTFECSEKGVIAVDGSVIDACQEEEIAKNDGLSLIDFKDWIVMPCRRNQKSFKGQIICWDDSIVY</sequence>
<dbReference type="EMBL" id="CP119313">
    <property type="protein sequence ID" value="WEK20742.1"/>
    <property type="molecule type" value="Genomic_DNA"/>
</dbReference>
<proteinExistence type="predicted"/>